<evidence type="ECO:0000256" key="1">
    <source>
        <dbReference type="SAM" id="Phobius"/>
    </source>
</evidence>
<keyword evidence="4" id="KW-1185">Reference proteome</keyword>
<dbReference type="HOGENOM" id="CLU_005679_4_0_1"/>
<dbReference type="InterPro" id="IPR002656">
    <property type="entry name" value="Acyl_transf_3_dom"/>
</dbReference>
<dbReference type="InterPro" id="IPR050879">
    <property type="entry name" value="Acyltransferase_3"/>
</dbReference>
<keyword evidence="1" id="KW-1133">Transmembrane helix</keyword>
<dbReference type="PhylomeDB" id="A0A0A2KUL9"/>
<evidence type="ECO:0000313" key="4">
    <source>
        <dbReference type="Proteomes" id="UP000030104"/>
    </source>
</evidence>
<feature type="transmembrane region" description="Helical" evidence="1">
    <location>
        <begin position="256"/>
        <end position="272"/>
    </location>
</feature>
<organism evidence="3 4">
    <name type="scientific">Penicillium italicum</name>
    <name type="common">Blue mold</name>
    <dbReference type="NCBI Taxonomy" id="40296"/>
    <lineage>
        <taxon>Eukaryota</taxon>
        <taxon>Fungi</taxon>
        <taxon>Dikarya</taxon>
        <taxon>Ascomycota</taxon>
        <taxon>Pezizomycotina</taxon>
        <taxon>Eurotiomycetes</taxon>
        <taxon>Eurotiomycetidae</taxon>
        <taxon>Eurotiales</taxon>
        <taxon>Aspergillaceae</taxon>
        <taxon>Penicillium</taxon>
    </lineage>
</organism>
<feature type="transmembrane region" description="Helical" evidence="1">
    <location>
        <begin position="116"/>
        <end position="138"/>
    </location>
</feature>
<evidence type="ECO:0000313" key="3">
    <source>
        <dbReference type="EMBL" id="KGO70603.1"/>
    </source>
</evidence>
<protein>
    <submittedName>
        <fullName evidence="3">Acyltransferase 3</fullName>
    </submittedName>
</protein>
<sequence length="492" mass="55502">MAIVDPATKQSASYIRPSSWADGLRGIAALFVVASHTCLSFATYLIPPSFAETGKSILFQRPFFRLVIQGQAWVAIFLVLLGFVNALKPLQLARRGATADALATLSTGAFRRKWRLVFPAALMTILAWLLCQFGAFQLGRRVDAYWLRATSPQQSPSLGTAFVDLIRQIAGTWMYGENAYDQPQWALLPLFRGSLYVFMTLLALVNATPLFRFCAQMVLYTYSWVTLDGTVGTNIFAGMILAELSFYNLSALRPRLIFNFLPYGLVTLGLYICSYPDQYADQTEWSSQLASLAEIIFPKDANVSRYYASLGAQMICFGVMLSPLMRRMLSHPVLLWLGSISFPLYLVHGPLMRSVLVYLLYLPMSIGFEPALRADGTPDSESYIPTPGPFRLGIILSMFFVFLLYVVQQWTKHIEPKMGALTASLERFSRSWGKNATWTSKEKDEMLPITSIRESYDIVYELNFLVVDASQPKHQLILIQYYDHNVQSRKLE</sequence>
<dbReference type="OMA" id="CSYPDQY"/>
<feature type="transmembrane region" description="Helical" evidence="1">
    <location>
        <begin position="195"/>
        <end position="219"/>
    </location>
</feature>
<name>A0A0A2KUL9_PENIT</name>
<comment type="caution">
    <text evidence="3">The sequence shown here is derived from an EMBL/GenBank/DDBJ whole genome shotgun (WGS) entry which is preliminary data.</text>
</comment>
<feature type="transmembrane region" description="Helical" evidence="1">
    <location>
        <begin position="388"/>
        <end position="407"/>
    </location>
</feature>
<proteinExistence type="predicted"/>
<dbReference type="PANTHER" id="PTHR23028:SF128">
    <property type="entry name" value="ACYLTRANSFERASE 3 DOMAIN-CONTAINING PROTEIN"/>
    <property type="match status" value="1"/>
</dbReference>
<feature type="transmembrane region" description="Helical" evidence="1">
    <location>
        <begin position="26"/>
        <end position="46"/>
    </location>
</feature>
<keyword evidence="1" id="KW-0812">Transmembrane</keyword>
<dbReference type="GO" id="GO:0016747">
    <property type="term" value="F:acyltransferase activity, transferring groups other than amino-acyl groups"/>
    <property type="evidence" value="ECO:0007669"/>
    <property type="project" value="InterPro"/>
</dbReference>
<dbReference type="AlphaFoldDB" id="A0A0A2KUL9"/>
<keyword evidence="3" id="KW-0808">Transferase</keyword>
<dbReference type="Pfam" id="PF01757">
    <property type="entry name" value="Acyl_transf_3"/>
    <property type="match status" value="1"/>
</dbReference>
<feature type="transmembrane region" description="Helical" evidence="1">
    <location>
        <begin position="333"/>
        <end position="361"/>
    </location>
</feature>
<dbReference type="PANTHER" id="PTHR23028">
    <property type="entry name" value="ACETYLTRANSFERASE"/>
    <property type="match status" value="1"/>
</dbReference>
<dbReference type="STRING" id="40296.A0A0A2KUL9"/>
<keyword evidence="1" id="KW-0472">Membrane</keyword>
<evidence type="ECO:0000259" key="2">
    <source>
        <dbReference type="Pfam" id="PF01757"/>
    </source>
</evidence>
<dbReference type="EMBL" id="JQGA01001029">
    <property type="protein sequence ID" value="KGO70603.1"/>
    <property type="molecule type" value="Genomic_DNA"/>
</dbReference>
<dbReference type="Proteomes" id="UP000030104">
    <property type="component" value="Unassembled WGS sequence"/>
</dbReference>
<keyword evidence="3" id="KW-0012">Acyltransferase</keyword>
<accession>A0A0A2KUL9</accession>
<feature type="domain" description="Acyltransferase 3" evidence="2">
    <location>
        <begin position="20"/>
        <end position="405"/>
    </location>
</feature>
<gene>
    <name evidence="3" type="ORF">PITC_051970</name>
</gene>
<dbReference type="OrthoDB" id="5405781at2759"/>
<feature type="transmembrane region" description="Helical" evidence="1">
    <location>
        <begin position="66"/>
        <end position="87"/>
    </location>
</feature>
<reference evidence="3 4" key="1">
    <citation type="journal article" date="2015" name="Mol. Plant Microbe Interact.">
        <title>Genome, transcriptome, and functional analyses of Penicillium expansum provide new insights into secondary metabolism and pathogenicity.</title>
        <authorList>
            <person name="Ballester A.R."/>
            <person name="Marcet-Houben M."/>
            <person name="Levin E."/>
            <person name="Sela N."/>
            <person name="Selma-Lazaro C."/>
            <person name="Carmona L."/>
            <person name="Wisniewski M."/>
            <person name="Droby S."/>
            <person name="Gonzalez-Candelas L."/>
            <person name="Gabaldon T."/>
        </authorList>
    </citation>
    <scope>NUCLEOTIDE SEQUENCE [LARGE SCALE GENOMIC DNA]</scope>
    <source>
        <strain evidence="3 4">PHI-1</strain>
    </source>
</reference>